<comment type="caution">
    <text evidence="3">The sequence shown here is derived from an EMBL/GenBank/DDBJ whole genome shotgun (WGS) entry which is preliminary data.</text>
</comment>
<dbReference type="Proteomes" id="UP001139353">
    <property type="component" value="Unassembled WGS sequence"/>
</dbReference>
<evidence type="ECO:0000259" key="2">
    <source>
        <dbReference type="Pfam" id="PF13590"/>
    </source>
</evidence>
<gene>
    <name evidence="3" type="ORF">LPC04_07165</name>
</gene>
<protein>
    <submittedName>
        <fullName evidence="3">DUF4136 domain-containing protein</fullName>
    </submittedName>
</protein>
<keyword evidence="1" id="KW-0732">Signal</keyword>
<dbReference type="Pfam" id="PF13590">
    <property type="entry name" value="DUF4136"/>
    <property type="match status" value="1"/>
</dbReference>
<name>A0A9X1YHG0_9BURK</name>
<proteinExistence type="predicted"/>
<dbReference type="AlphaFoldDB" id="A0A9X1YHG0"/>
<organism evidence="3 4">
    <name type="scientific">Scleromatobacter humisilvae</name>
    <dbReference type="NCBI Taxonomy" id="2897159"/>
    <lineage>
        <taxon>Bacteria</taxon>
        <taxon>Pseudomonadati</taxon>
        <taxon>Pseudomonadota</taxon>
        <taxon>Betaproteobacteria</taxon>
        <taxon>Burkholderiales</taxon>
        <taxon>Sphaerotilaceae</taxon>
        <taxon>Scleromatobacter</taxon>
    </lineage>
</organism>
<dbReference type="InterPro" id="IPR025411">
    <property type="entry name" value="DUF4136"/>
</dbReference>
<evidence type="ECO:0000256" key="1">
    <source>
        <dbReference type="SAM" id="SignalP"/>
    </source>
</evidence>
<keyword evidence="4" id="KW-1185">Reference proteome</keyword>
<accession>A0A9X1YHG0</accession>
<feature type="domain" description="DUF4136" evidence="2">
    <location>
        <begin position="48"/>
        <end position="201"/>
    </location>
</feature>
<reference evidence="3" key="1">
    <citation type="submission" date="2021-11" db="EMBL/GenBank/DDBJ databases">
        <title>BS-T2-15 a new species belonging to the Comamonadaceae family isolated from the soil of a French oak forest.</title>
        <authorList>
            <person name="Mieszkin S."/>
            <person name="Alain K."/>
        </authorList>
    </citation>
    <scope>NUCLEOTIDE SEQUENCE</scope>
    <source>
        <strain evidence="3">BS-T2-15</strain>
    </source>
</reference>
<sequence length="232" mass="24714">MTLIHTTRHLAALATVAGAALLSGCAAMNSVDTSVATFGEWPAGVAPGTYAFDRLPSQQKNPQRQQSLENAAAQALAGAGFHPAADGTKPAVMVQIGARTERFEQAPWDDPFWWGGPRRFGYGGWVGPGPWGPWGPYGYRRGLWAPFPPEPDIYLHEVALLIRDADTGKALYETRASSDGYSSGGDRLLAAMFDASMKDFPRADDHAHNVRVELPMVPSAAPPAPAASMPSA</sequence>
<evidence type="ECO:0000313" key="3">
    <source>
        <dbReference type="EMBL" id="MCK9685485.1"/>
    </source>
</evidence>
<dbReference type="Gene3D" id="3.30.160.670">
    <property type="match status" value="1"/>
</dbReference>
<dbReference type="EMBL" id="JAJLJH010000001">
    <property type="protein sequence ID" value="MCK9685485.1"/>
    <property type="molecule type" value="Genomic_DNA"/>
</dbReference>
<feature type="signal peptide" evidence="1">
    <location>
        <begin position="1"/>
        <end position="19"/>
    </location>
</feature>
<evidence type="ECO:0000313" key="4">
    <source>
        <dbReference type="Proteomes" id="UP001139353"/>
    </source>
</evidence>
<dbReference type="RefSeq" id="WP_275681486.1">
    <property type="nucleotide sequence ID" value="NZ_JAJLJH010000001.1"/>
</dbReference>
<feature type="chain" id="PRO_5040964155" evidence="1">
    <location>
        <begin position="20"/>
        <end position="232"/>
    </location>
</feature>